<proteinExistence type="predicted"/>
<dbReference type="EMBL" id="BSDI01000027">
    <property type="protein sequence ID" value="GLH99718.1"/>
    <property type="molecule type" value="Genomic_DNA"/>
</dbReference>
<feature type="region of interest" description="Disordered" evidence="1">
    <location>
        <begin position="20"/>
        <end position="66"/>
    </location>
</feature>
<accession>A0ABQ5QYT9</accession>
<feature type="domain" description="AMIN-like" evidence="3">
    <location>
        <begin position="93"/>
        <end position="217"/>
    </location>
</feature>
<comment type="caution">
    <text evidence="4">The sequence shown here is derived from an EMBL/GenBank/DDBJ whole genome shotgun (WGS) entry which is preliminary data.</text>
</comment>
<dbReference type="PROSITE" id="PS51257">
    <property type="entry name" value="PROKAR_LIPOPROTEIN"/>
    <property type="match status" value="1"/>
</dbReference>
<feature type="chain" id="PRO_5047440997" description="AMIN-like domain-containing protein" evidence="2">
    <location>
        <begin position="22"/>
        <end position="228"/>
    </location>
</feature>
<evidence type="ECO:0000256" key="1">
    <source>
        <dbReference type="SAM" id="MobiDB-lite"/>
    </source>
</evidence>
<dbReference type="InterPro" id="IPR056303">
    <property type="entry name" value="AMIN-like"/>
</dbReference>
<dbReference type="RefSeq" id="WP_281899570.1">
    <property type="nucleotide sequence ID" value="NZ_BSDI01000027.1"/>
</dbReference>
<gene>
    <name evidence="4" type="ORF">Pa4123_49940</name>
</gene>
<name>A0ABQ5QYT9_9ACTN</name>
<evidence type="ECO:0000256" key="2">
    <source>
        <dbReference type="SAM" id="SignalP"/>
    </source>
</evidence>
<organism evidence="4 5">
    <name type="scientific">Phytohabitans aurantiacus</name>
    <dbReference type="NCBI Taxonomy" id="3016789"/>
    <lineage>
        <taxon>Bacteria</taxon>
        <taxon>Bacillati</taxon>
        <taxon>Actinomycetota</taxon>
        <taxon>Actinomycetes</taxon>
        <taxon>Micromonosporales</taxon>
        <taxon>Micromonosporaceae</taxon>
    </lineage>
</organism>
<evidence type="ECO:0000313" key="5">
    <source>
        <dbReference type="Proteomes" id="UP001144280"/>
    </source>
</evidence>
<keyword evidence="5" id="KW-1185">Reference proteome</keyword>
<keyword evidence="2" id="KW-0732">Signal</keyword>
<sequence length="228" mass="24096">MRATSRRVASVALLAALTATACGPNGTGGTPGAPSKAPTPIVTASGGRATTGPAAPTASAAPRTTTPDRCLAARQWGTGTRSGGPDAPIQDPLYNVRAGRHDDQCFDQLTFDINGYGPVGYVVRYVPVVRADASDKPVPVNGGAALQVTIRAPDYSTSEHHPWREPWRVGQVLFESNQWQSLRQVKFAGTFEAHTTFAVGIRTKVPFQVSTWQDGGTLHVILKTAHPS</sequence>
<dbReference type="Pfam" id="PF24837">
    <property type="entry name" value="AMIN-like"/>
    <property type="match status" value="1"/>
</dbReference>
<dbReference type="Proteomes" id="UP001144280">
    <property type="component" value="Unassembled WGS sequence"/>
</dbReference>
<reference evidence="4" key="1">
    <citation type="submission" date="2022-12" db="EMBL/GenBank/DDBJ databases">
        <title>New Phytohabitans aurantiacus sp. RD004123 nov., an actinomycete isolated from soil.</title>
        <authorList>
            <person name="Triningsih D.W."/>
            <person name="Harunari E."/>
            <person name="Igarashi Y."/>
        </authorList>
    </citation>
    <scope>NUCLEOTIDE SEQUENCE</scope>
    <source>
        <strain evidence="4">RD004123</strain>
    </source>
</reference>
<evidence type="ECO:0000313" key="4">
    <source>
        <dbReference type="EMBL" id="GLH99718.1"/>
    </source>
</evidence>
<feature type="signal peptide" evidence="2">
    <location>
        <begin position="1"/>
        <end position="21"/>
    </location>
</feature>
<evidence type="ECO:0000259" key="3">
    <source>
        <dbReference type="Pfam" id="PF24837"/>
    </source>
</evidence>
<feature type="compositionally biased region" description="Low complexity" evidence="1">
    <location>
        <begin position="43"/>
        <end position="66"/>
    </location>
</feature>
<protein>
    <recommendedName>
        <fullName evidence="3">AMIN-like domain-containing protein</fullName>
    </recommendedName>
</protein>